<dbReference type="InterPro" id="IPR038408">
    <property type="entry name" value="GNK2_sf"/>
</dbReference>
<keyword evidence="2" id="KW-0677">Repeat</keyword>
<dbReference type="SUPFAM" id="SSF56112">
    <property type="entry name" value="Protein kinase-like (PK-like)"/>
    <property type="match status" value="1"/>
</dbReference>
<dbReference type="AlphaFoldDB" id="A0AAN9FS83"/>
<dbReference type="InterPro" id="IPR011009">
    <property type="entry name" value="Kinase-like_dom_sf"/>
</dbReference>
<accession>A0AAN9FS83</accession>
<dbReference type="Pfam" id="PF01657">
    <property type="entry name" value="Stress-antifung"/>
    <property type="match status" value="2"/>
</dbReference>
<dbReference type="PANTHER" id="PTHR32099">
    <property type="entry name" value="CYSTEINE-RICH REPEAT SECRETORY PROTEIN"/>
    <property type="match status" value="1"/>
</dbReference>
<gene>
    <name evidence="7" type="ORF">RJT34_25278</name>
</gene>
<dbReference type="CDD" id="cd23509">
    <property type="entry name" value="Gnk2-like"/>
    <property type="match status" value="2"/>
</dbReference>
<dbReference type="FunFam" id="3.30.430.20:FF:000002">
    <property type="entry name" value="Cysteine-rich receptor-like protein kinase 10"/>
    <property type="match status" value="1"/>
</dbReference>
<reference evidence="7 8" key="1">
    <citation type="submission" date="2024-01" db="EMBL/GenBank/DDBJ databases">
        <title>The genomes of 5 underutilized Papilionoideae crops provide insights into root nodulation and disease resistance.</title>
        <authorList>
            <person name="Yuan L."/>
        </authorList>
    </citation>
    <scope>NUCLEOTIDE SEQUENCE [LARGE SCALE GENOMIC DNA]</scope>
    <source>
        <strain evidence="7">LY-2023</strain>
        <tissue evidence="7">Leaf</tissue>
    </source>
</reference>
<name>A0AAN9FS83_CLITE</name>
<keyword evidence="4" id="KW-0472">Membrane</keyword>
<evidence type="ECO:0000256" key="5">
    <source>
        <dbReference type="SAM" id="SignalP"/>
    </source>
</evidence>
<keyword evidence="8" id="KW-1185">Reference proteome</keyword>
<dbReference type="PROSITE" id="PS51473">
    <property type="entry name" value="GNK2"/>
    <property type="match status" value="2"/>
</dbReference>
<comment type="caution">
    <text evidence="7">The sequence shown here is derived from an EMBL/GenBank/DDBJ whole genome shotgun (WGS) entry which is preliminary data.</text>
</comment>
<keyword evidence="1 5" id="KW-0732">Signal</keyword>
<dbReference type="EMBL" id="JAYKXN010000006">
    <property type="protein sequence ID" value="KAK7280216.1"/>
    <property type="molecule type" value="Genomic_DNA"/>
</dbReference>
<feature type="transmembrane region" description="Helical" evidence="4">
    <location>
        <begin position="268"/>
        <end position="291"/>
    </location>
</feature>
<evidence type="ECO:0000313" key="7">
    <source>
        <dbReference type="EMBL" id="KAK7280216.1"/>
    </source>
</evidence>
<organism evidence="7 8">
    <name type="scientific">Clitoria ternatea</name>
    <name type="common">Butterfly pea</name>
    <dbReference type="NCBI Taxonomy" id="43366"/>
    <lineage>
        <taxon>Eukaryota</taxon>
        <taxon>Viridiplantae</taxon>
        <taxon>Streptophyta</taxon>
        <taxon>Embryophyta</taxon>
        <taxon>Tracheophyta</taxon>
        <taxon>Spermatophyta</taxon>
        <taxon>Magnoliopsida</taxon>
        <taxon>eudicotyledons</taxon>
        <taxon>Gunneridae</taxon>
        <taxon>Pentapetalae</taxon>
        <taxon>rosids</taxon>
        <taxon>fabids</taxon>
        <taxon>Fabales</taxon>
        <taxon>Fabaceae</taxon>
        <taxon>Papilionoideae</taxon>
        <taxon>50 kb inversion clade</taxon>
        <taxon>NPAAA clade</taxon>
        <taxon>indigoferoid/millettioid clade</taxon>
        <taxon>Phaseoleae</taxon>
        <taxon>Clitoria</taxon>
    </lineage>
</organism>
<proteinExistence type="predicted"/>
<feature type="domain" description="Gnk2-homologous" evidence="6">
    <location>
        <begin position="21"/>
        <end position="124"/>
    </location>
</feature>
<evidence type="ECO:0000256" key="4">
    <source>
        <dbReference type="SAM" id="Phobius"/>
    </source>
</evidence>
<sequence length="458" mass="51090">MATGSFRLILCCVFVIIISESSAQTCDNEKGNFTINSTYHKNLNTLLSSFSSYKHINYGFYNISYGENPDKVYAIGLCRGDQTQDQCLSCLNDSRVSLAQNCPNQKEAITWPGECMLRYSNRSIFGVLETRPEVKLILLRNATIEHFQEVLQLFLSIIRTAASGDSRRKYATGNASAPEFQTIYAYVQCTPDLSSDECTNCLNEAITGIVPCCLYQAGSNVLRPSCRIRYDPYLFYGPTLKLEPDAPSSPLPSPSTNNTPQGKSNSSLTATAIAVPVVVVVVLVLSFTCIYTRVRKRRHFFQIEDDNEIKTNESLQFPFATIRVATNDFSNSNKLGQGGFGAVYRAWRNWRNGLATNIIDPILNNGSQSEMMRCIHIGLLCVQENVADRPTMIAVVRMLNSDSVTLPIPTEPAFYMENRSGNLQDMQQWEFTSTATQQLNGASQKSVNEVSVTELYPR</sequence>
<evidence type="ECO:0000259" key="6">
    <source>
        <dbReference type="PROSITE" id="PS51473"/>
    </source>
</evidence>
<dbReference type="Gene3D" id="3.30.430.20">
    <property type="entry name" value="Gnk2 domain, C-X8-C-X2-C motif"/>
    <property type="match status" value="2"/>
</dbReference>
<feature type="region of interest" description="Disordered" evidence="3">
    <location>
        <begin position="246"/>
        <end position="265"/>
    </location>
</feature>
<protein>
    <recommendedName>
        <fullName evidence="6">Gnk2-homologous domain-containing protein</fullName>
    </recommendedName>
</protein>
<feature type="domain" description="Gnk2-homologous" evidence="6">
    <location>
        <begin position="129"/>
        <end position="235"/>
    </location>
</feature>
<dbReference type="Proteomes" id="UP001359559">
    <property type="component" value="Unassembled WGS sequence"/>
</dbReference>
<keyword evidence="4" id="KW-0812">Transmembrane</keyword>
<evidence type="ECO:0000313" key="8">
    <source>
        <dbReference type="Proteomes" id="UP001359559"/>
    </source>
</evidence>
<keyword evidence="4" id="KW-1133">Transmembrane helix</keyword>
<evidence type="ECO:0000256" key="1">
    <source>
        <dbReference type="ARBA" id="ARBA00022729"/>
    </source>
</evidence>
<dbReference type="PANTHER" id="PTHR32099:SF103">
    <property type="entry name" value="GNK2-HOMOLOGOUS DOMAIN-CONTAINING PROTEIN"/>
    <property type="match status" value="1"/>
</dbReference>
<feature type="signal peptide" evidence="5">
    <location>
        <begin position="1"/>
        <end position="23"/>
    </location>
</feature>
<feature type="chain" id="PRO_5042942645" description="Gnk2-homologous domain-containing protein" evidence="5">
    <location>
        <begin position="24"/>
        <end position="458"/>
    </location>
</feature>
<dbReference type="Gene3D" id="3.30.200.20">
    <property type="entry name" value="Phosphorylase Kinase, domain 1"/>
    <property type="match status" value="1"/>
</dbReference>
<evidence type="ECO:0000256" key="3">
    <source>
        <dbReference type="SAM" id="MobiDB-lite"/>
    </source>
</evidence>
<feature type="compositionally biased region" description="Polar residues" evidence="3">
    <location>
        <begin position="256"/>
        <end position="265"/>
    </location>
</feature>
<evidence type="ECO:0000256" key="2">
    <source>
        <dbReference type="ARBA" id="ARBA00022737"/>
    </source>
</evidence>
<dbReference type="FunFam" id="3.30.430.20:FF:000003">
    <property type="entry name" value="Cysteine-rich RLK (RECEPTOR-like protein kinase) 10"/>
    <property type="match status" value="1"/>
</dbReference>
<dbReference type="InterPro" id="IPR002902">
    <property type="entry name" value="GNK2"/>
</dbReference>